<dbReference type="Gene3D" id="2.60.120.10">
    <property type="entry name" value="Jelly Rolls"/>
    <property type="match status" value="1"/>
</dbReference>
<gene>
    <name evidence="3" type="ORF">KTU01_02450</name>
</gene>
<feature type="domain" description="Cupin type-2" evidence="2">
    <location>
        <begin position="46"/>
        <end position="113"/>
    </location>
</feature>
<feature type="region of interest" description="Disordered" evidence="1">
    <location>
        <begin position="1"/>
        <end position="23"/>
    </location>
</feature>
<name>A0A512I8T8_9MICC</name>
<dbReference type="InterPro" id="IPR053146">
    <property type="entry name" value="QDO-like"/>
</dbReference>
<evidence type="ECO:0000259" key="2">
    <source>
        <dbReference type="Pfam" id="PF07883"/>
    </source>
</evidence>
<evidence type="ECO:0000313" key="3">
    <source>
        <dbReference type="EMBL" id="GEO94122.1"/>
    </source>
</evidence>
<organism evidence="3 4">
    <name type="scientific">Kocuria turfanensis</name>
    <dbReference type="NCBI Taxonomy" id="388357"/>
    <lineage>
        <taxon>Bacteria</taxon>
        <taxon>Bacillati</taxon>
        <taxon>Actinomycetota</taxon>
        <taxon>Actinomycetes</taxon>
        <taxon>Micrococcales</taxon>
        <taxon>Micrococcaceae</taxon>
        <taxon>Kocuria</taxon>
    </lineage>
</organism>
<evidence type="ECO:0000313" key="4">
    <source>
        <dbReference type="Proteomes" id="UP000321103"/>
    </source>
</evidence>
<reference evidence="3 4" key="1">
    <citation type="submission" date="2019-07" db="EMBL/GenBank/DDBJ databases">
        <title>Whole genome shotgun sequence of Kocuria turfanensis NBRC 107627.</title>
        <authorList>
            <person name="Hosoyama A."/>
            <person name="Uohara A."/>
            <person name="Ohji S."/>
            <person name="Ichikawa N."/>
        </authorList>
    </citation>
    <scope>NUCLEOTIDE SEQUENCE [LARGE SCALE GENOMIC DNA]</scope>
    <source>
        <strain evidence="3 4">NBRC 107627</strain>
    </source>
</reference>
<protein>
    <recommendedName>
        <fullName evidence="2">Cupin type-2 domain-containing protein</fullName>
    </recommendedName>
</protein>
<accession>A0A512I8T8</accession>
<dbReference type="STRING" id="388357.GCA_001580365_00841"/>
<dbReference type="InterPro" id="IPR013096">
    <property type="entry name" value="Cupin_2"/>
</dbReference>
<dbReference type="Pfam" id="PF07883">
    <property type="entry name" value="Cupin_2"/>
    <property type="match status" value="1"/>
</dbReference>
<dbReference type="InterPro" id="IPR011051">
    <property type="entry name" value="RmlC_Cupin_sf"/>
</dbReference>
<comment type="caution">
    <text evidence="3">The sequence shown here is derived from an EMBL/GenBank/DDBJ whole genome shotgun (WGS) entry which is preliminary data.</text>
</comment>
<feature type="compositionally biased region" description="Basic and acidic residues" evidence="1">
    <location>
        <begin position="1"/>
        <end position="12"/>
    </location>
</feature>
<dbReference type="AlphaFoldDB" id="A0A512I8T8"/>
<keyword evidence="4" id="KW-1185">Reference proteome</keyword>
<dbReference type="EMBL" id="BJZS01000006">
    <property type="protein sequence ID" value="GEO94122.1"/>
    <property type="molecule type" value="Genomic_DNA"/>
</dbReference>
<dbReference type="SUPFAM" id="SSF51182">
    <property type="entry name" value="RmlC-like cupins"/>
    <property type="match status" value="1"/>
</dbReference>
<sequence>MAMDRTDEEINRMRTGRAQHRNPVQRDTVTWLRTGAETGGEHALLHVEVKPGGEVLAHYHRRIGMHLRVLEGILRVQVGHVVRDLGPGREVEVPEEHLFRWRNPGSAPARFVVELRPAPACLEKGLVALYGLARDGRTRRDGRPRSLLRTALLMQWTDISLPGVYRWLGPVLRGLAAVACRRGIDRELEERYCR</sequence>
<dbReference type="PANTHER" id="PTHR36440:SF1">
    <property type="entry name" value="PUTATIVE (AFU_ORTHOLOGUE AFUA_8G07350)-RELATED"/>
    <property type="match status" value="1"/>
</dbReference>
<dbReference type="Proteomes" id="UP000321103">
    <property type="component" value="Unassembled WGS sequence"/>
</dbReference>
<dbReference type="InterPro" id="IPR014710">
    <property type="entry name" value="RmlC-like_jellyroll"/>
</dbReference>
<dbReference type="PANTHER" id="PTHR36440">
    <property type="entry name" value="PUTATIVE (AFU_ORTHOLOGUE AFUA_8G07350)-RELATED"/>
    <property type="match status" value="1"/>
</dbReference>
<evidence type="ECO:0000256" key="1">
    <source>
        <dbReference type="SAM" id="MobiDB-lite"/>
    </source>
</evidence>
<proteinExistence type="predicted"/>